<comment type="caution">
    <text evidence="1">The sequence shown here is derived from an EMBL/GenBank/DDBJ whole genome shotgun (WGS) entry which is preliminary data.</text>
</comment>
<reference evidence="1" key="1">
    <citation type="submission" date="2020-04" db="EMBL/GenBank/DDBJ databases">
        <authorList>
            <person name="Alioto T."/>
            <person name="Alioto T."/>
            <person name="Gomez Garrido J."/>
        </authorList>
    </citation>
    <scope>NUCLEOTIDE SEQUENCE</scope>
    <source>
        <strain evidence="1">A484AB</strain>
    </source>
</reference>
<name>A0A6S7H503_PARCT</name>
<dbReference type="AlphaFoldDB" id="A0A6S7H503"/>
<accession>A0A6S7H503</accession>
<protein>
    <submittedName>
        <fullName evidence="1">Uncharacterized protein</fullName>
    </submittedName>
</protein>
<dbReference type="Proteomes" id="UP001152795">
    <property type="component" value="Unassembled WGS sequence"/>
</dbReference>
<proteinExistence type="predicted"/>
<keyword evidence="2" id="KW-1185">Reference proteome</keyword>
<organism evidence="1 2">
    <name type="scientific">Paramuricea clavata</name>
    <name type="common">Red gorgonian</name>
    <name type="synonym">Violescent sea-whip</name>
    <dbReference type="NCBI Taxonomy" id="317549"/>
    <lineage>
        <taxon>Eukaryota</taxon>
        <taxon>Metazoa</taxon>
        <taxon>Cnidaria</taxon>
        <taxon>Anthozoa</taxon>
        <taxon>Octocorallia</taxon>
        <taxon>Malacalcyonacea</taxon>
        <taxon>Plexauridae</taxon>
        <taxon>Paramuricea</taxon>
    </lineage>
</organism>
<sequence>MKSLKAEVHGLKRSISELTEQQRELFRMVKSLKKTSEASHFDMGILAQFYCTNGCYPIATDDKKKLLEEEFLDSASGLTVEELVLCVTKYAVSKYSYWRSTEEFLELMATSTWSRHLPIFWPTKVCERGIGGRSQAAKGLLGGFLQLEE</sequence>
<dbReference type="EMBL" id="CACRXK020001923">
    <property type="protein sequence ID" value="CAB3991827.1"/>
    <property type="molecule type" value="Genomic_DNA"/>
</dbReference>
<gene>
    <name evidence="1" type="ORF">PACLA_8A041669</name>
</gene>
<evidence type="ECO:0000313" key="1">
    <source>
        <dbReference type="EMBL" id="CAB3991827.1"/>
    </source>
</evidence>
<evidence type="ECO:0000313" key="2">
    <source>
        <dbReference type="Proteomes" id="UP001152795"/>
    </source>
</evidence>